<organism evidence="2 3">
    <name type="scientific">Chitiniphilus purpureus</name>
    <dbReference type="NCBI Taxonomy" id="2981137"/>
    <lineage>
        <taxon>Bacteria</taxon>
        <taxon>Pseudomonadati</taxon>
        <taxon>Pseudomonadota</taxon>
        <taxon>Betaproteobacteria</taxon>
        <taxon>Neisseriales</taxon>
        <taxon>Chitinibacteraceae</taxon>
        <taxon>Chitiniphilus</taxon>
    </lineage>
</organism>
<reference evidence="2" key="1">
    <citation type="submission" date="2022-10" db="EMBL/GenBank/DDBJ databases">
        <title>Chitiniphilus purpureus sp. nov., a novel chitin-degrading bacterium isolated from crawfish pond sediment.</title>
        <authorList>
            <person name="Li K."/>
        </authorList>
    </citation>
    <scope>NUCLEOTIDE SEQUENCE</scope>
    <source>
        <strain evidence="2">CD1</strain>
    </source>
</reference>
<evidence type="ECO:0000313" key="2">
    <source>
        <dbReference type="EMBL" id="UXY15232.1"/>
    </source>
</evidence>
<dbReference type="RefSeq" id="WP_263124635.1">
    <property type="nucleotide sequence ID" value="NZ_CP106753.1"/>
</dbReference>
<keyword evidence="3" id="KW-1185">Reference proteome</keyword>
<name>A0ABY6DLJ4_9NEIS</name>
<feature type="domain" description="IPT/TIG" evidence="1">
    <location>
        <begin position="289"/>
        <end position="357"/>
    </location>
</feature>
<gene>
    <name evidence="2" type="ORF">N8I74_18265</name>
</gene>
<dbReference type="InterPro" id="IPR014756">
    <property type="entry name" value="Ig_E-set"/>
</dbReference>
<dbReference type="Pfam" id="PF01833">
    <property type="entry name" value="TIG"/>
    <property type="match status" value="1"/>
</dbReference>
<dbReference type="EMBL" id="CP106753">
    <property type="protein sequence ID" value="UXY15232.1"/>
    <property type="molecule type" value="Genomic_DNA"/>
</dbReference>
<evidence type="ECO:0000259" key="1">
    <source>
        <dbReference type="Pfam" id="PF01833"/>
    </source>
</evidence>
<dbReference type="Gene3D" id="2.60.40.10">
    <property type="entry name" value="Immunoglobulins"/>
    <property type="match status" value="6"/>
</dbReference>
<dbReference type="Proteomes" id="UP001061302">
    <property type="component" value="Chromosome"/>
</dbReference>
<dbReference type="InterPro" id="IPR002909">
    <property type="entry name" value="IPT_dom"/>
</dbReference>
<proteinExistence type="predicted"/>
<protein>
    <submittedName>
        <fullName evidence="2">IPT/TIG domain-containing protein</fullName>
    </submittedName>
</protein>
<dbReference type="InterPro" id="IPR013783">
    <property type="entry name" value="Ig-like_fold"/>
</dbReference>
<evidence type="ECO:0000313" key="3">
    <source>
        <dbReference type="Proteomes" id="UP001061302"/>
    </source>
</evidence>
<sequence>MWVISLGCRAEIAASGTLAQDTTWRAADSPVVVNADVVVPGGVTLRIEPGVIVYMGQGANLIVQGGVLHASGSAQNPIRVTALAVRQGGTGAKGSWGSWVIQAGGSASRIEHAVLEYGKGLAINGAAPQLNHVHLRAHQGAAIRLDSNASPVGVGNLAEDNDLNAVLVPAGVISGSVTWGLRGIPYLLQSGTISVGTPPVAQNLAPASVLVGQTATVTLTGQRLNGLTRPRFSRNGVSAEVVGTPGAGSAMIRVTAAADAETGLAAFSALTDAGEVTLADALDVLPLQPVLSALTPARIDVAQGPAEIVLTGQRFAATSAVLLNGDLIPTRFVSETQLAATVPNQSQVASLSLRVRTENLARPGTYFVSNEALLGVSANKLSLSPATADLVTGTQHTLTLRLAHPAPAGGVEIDLASSNPEVLKVPSPVVFTAGVQQVDVTAAALAPGRASVTASRSGFVSAAANAVVVAPPRLDIEPMPLAIPPDAVSRPFKLKLSRADTVTHTFQLASANTAIAEVTPAQLVLEAGQTQLTASIKGKTAGQTKIVITSPNLATVEVPVFVTADYRALSVSFAPALGVVVSQAPEPAAAVPVGPVASRLLGVSFGAGFSSLSPDRLTVGESQWLTLHGAGLGDVRSITLAPVAGVTIGVPEPAADGKSVRVQVAVAADAEAGLRRITVTDGQGRLLPGTPAAERLLITRPLPQVHSIAPLHALPGQNLTLTVRGNHLQGVTALRFSPGTDLVIDGSPVIASDGSSMTFNVQVGSAAMTGTHTLTVTTAAGTSSELAGPNNTFSVVGRVDQTLGPIVSGVLGVRVGAAGDPGTPVGTHAFARELGVVWGSGISAVSPRVGVTGSTFTLRLSGSGLAGVTAVQLAPNDGVTLGSLSASADGTRIEIPVTVAADAALTLRELRVTAGDTPVRFGSAGLERLQIVAPLPVVESVTPNHLLLGADPVTLTVRGRNLASASAVRLQPADGLSISPPLVDGEGRSLTVTVAAAAGAQPGERALLVTTPAGESDGVMTVANRVTLGTQVVASISPIVSPVLGVRVGADTGAQPFDGLLLAQPVGVRVGDAGVPGPIERTVPAQAPLLGISVGAVINAVGELRGFVPGARGTLTYAGYDLQVVEGVTLSPPDGVIPGAITVAADGRSLSLPIDVAADALPGTRVITFRTGDGPVPVVGPVMPHIRISEGVPVLTSMSPIVLKQGEAISLVFRGTRLRLVEGLRFTPDAGVVLDAAPQWATDAFGEKLTMPVRVAADAVLGARVVQLQVPGGESDGTAGPANTLTIIAP</sequence>
<accession>A0ABY6DLJ4</accession>
<dbReference type="SUPFAM" id="SSF81296">
    <property type="entry name" value="E set domains"/>
    <property type="match status" value="1"/>
</dbReference>